<dbReference type="Pfam" id="PF04294">
    <property type="entry name" value="VanW"/>
    <property type="match status" value="1"/>
</dbReference>
<feature type="compositionally biased region" description="Acidic residues" evidence="2">
    <location>
        <begin position="384"/>
        <end position="405"/>
    </location>
</feature>
<dbReference type="EMBL" id="JBCEWA010000002">
    <property type="protein sequence ID" value="MEL5987342.1"/>
    <property type="molecule type" value="Genomic_DNA"/>
</dbReference>
<feature type="domain" description="G5" evidence="3">
    <location>
        <begin position="299"/>
        <end position="373"/>
    </location>
</feature>
<dbReference type="InterPro" id="IPR052913">
    <property type="entry name" value="Glycopeptide_resist_protein"/>
</dbReference>
<keyword evidence="1" id="KW-0732">Signal</keyword>
<proteinExistence type="predicted"/>
<reference evidence="4 5" key="1">
    <citation type="submission" date="2024-04" db="EMBL/GenBank/DDBJ databases">
        <authorList>
            <person name="Wu Y.S."/>
            <person name="Zhang L."/>
        </authorList>
    </citation>
    <scope>NUCLEOTIDE SEQUENCE [LARGE SCALE GENOMIC DNA]</scope>
    <source>
        <strain evidence="4 5">KG-01</strain>
    </source>
</reference>
<sequence length="442" mass="49946">MSLFKRIVIFTILGTMTLFFIHTLSVQASGSQAKIGPVDVSGMSQKEMRKETQKIVDVWQKNDIIIQIGRNEVTVSGEDFNFDVQQSVNDLLKKIDKPWYDFWSPTPSASVDLVVNETENLRQKLQPILGDETDLQMKELLKQVALLPNRPLKIERKNFSFEEGIEISSASINLKEDEVESITQMTKNVNGVLVKPNQELSFFQQVGVPESIRLGSIMASALYQNALQSGFEIAERHQALLQQNYTEPGMEAVIKPSKQYDLKFIVSRDSSIKMRAEVEGNTLNVKFYIAAGEKKPDVKVYTADEESIPSGVIYRYNESLGAGVTESVQQAKDGLTISVYRQIRTEKGETKRTLMSNNYYAPIHEVIETSNEEVIVEEPVTQDPEVDSSFEVNEDTTEVPTEDDVVTPTPPPNEPTADELKNATVDYSEDEDYYYYIYSVEK</sequence>
<dbReference type="InterPro" id="IPR011098">
    <property type="entry name" value="G5_dom"/>
</dbReference>
<dbReference type="RefSeq" id="WP_342302655.1">
    <property type="nucleotide sequence ID" value="NZ_JBCEWA010000002.1"/>
</dbReference>
<evidence type="ECO:0000259" key="3">
    <source>
        <dbReference type="SMART" id="SM01208"/>
    </source>
</evidence>
<evidence type="ECO:0000313" key="4">
    <source>
        <dbReference type="EMBL" id="MEL5987342.1"/>
    </source>
</evidence>
<dbReference type="Proteomes" id="UP001398420">
    <property type="component" value="Unassembled WGS sequence"/>
</dbReference>
<accession>A0ABU9LHD7</accession>
<evidence type="ECO:0000256" key="1">
    <source>
        <dbReference type="ARBA" id="ARBA00022729"/>
    </source>
</evidence>
<evidence type="ECO:0000313" key="5">
    <source>
        <dbReference type="Proteomes" id="UP001398420"/>
    </source>
</evidence>
<feature type="region of interest" description="Disordered" evidence="2">
    <location>
        <begin position="381"/>
        <end position="426"/>
    </location>
</feature>
<organism evidence="4 5">
    <name type="scientific">Kurthia gibsonii</name>
    <dbReference type="NCBI Taxonomy" id="33946"/>
    <lineage>
        <taxon>Bacteria</taxon>
        <taxon>Bacillati</taxon>
        <taxon>Bacillota</taxon>
        <taxon>Bacilli</taxon>
        <taxon>Bacillales</taxon>
        <taxon>Caryophanaceae</taxon>
        <taxon>Kurthia</taxon>
    </lineage>
</organism>
<gene>
    <name evidence="4" type="ORF">AAF454_02740</name>
</gene>
<dbReference type="SMART" id="SM01208">
    <property type="entry name" value="G5"/>
    <property type="match status" value="1"/>
</dbReference>
<dbReference type="Pfam" id="PF07501">
    <property type="entry name" value="G5"/>
    <property type="match status" value="1"/>
</dbReference>
<keyword evidence="5" id="KW-1185">Reference proteome</keyword>
<protein>
    <submittedName>
        <fullName evidence="4">VanW family protein</fullName>
    </submittedName>
</protein>
<dbReference type="InterPro" id="IPR007391">
    <property type="entry name" value="Vancomycin_resist_VanW"/>
</dbReference>
<evidence type="ECO:0000256" key="2">
    <source>
        <dbReference type="SAM" id="MobiDB-lite"/>
    </source>
</evidence>
<dbReference type="PANTHER" id="PTHR35788:SF1">
    <property type="entry name" value="EXPORTED PROTEIN"/>
    <property type="match status" value="1"/>
</dbReference>
<name>A0ABU9LHD7_9BACL</name>
<dbReference type="Gene3D" id="2.20.230.10">
    <property type="entry name" value="Resuscitation-promoting factor rpfb"/>
    <property type="match status" value="1"/>
</dbReference>
<comment type="caution">
    <text evidence="4">The sequence shown here is derived from an EMBL/GenBank/DDBJ whole genome shotgun (WGS) entry which is preliminary data.</text>
</comment>
<dbReference type="PANTHER" id="PTHR35788">
    <property type="entry name" value="EXPORTED PROTEIN-RELATED"/>
    <property type="match status" value="1"/>
</dbReference>